<protein>
    <submittedName>
        <fullName evidence="1">2-dehydro-3-deoxyphosphooctonate aldolase</fullName>
    </submittedName>
</protein>
<name>A0A5A7P3Q3_STRAF</name>
<comment type="caution">
    <text evidence="1">The sequence shown here is derived from an EMBL/GenBank/DDBJ whole genome shotgun (WGS) entry which is preliminary data.</text>
</comment>
<reference evidence="2" key="1">
    <citation type="journal article" date="2019" name="Curr. Biol.">
        <title>Genome Sequence of Striga asiatica Provides Insight into the Evolution of Plant Parasitism.</title>
        <authorList>
            <person name="Yoshida S."/>
            <person name="Kim S."/>
            <person name="Wafula E.K."/>
            <person name="Tanskanen J."/>
            <person name="Kim Y.M."/>
            <person name="Honaas L."/>
            <person name="Yang Z."/>
            <person name="Spallek T."/>
            <person name="Conn C.E."/>
            <person name="Ichihashi Y."/>
            <person name="Cheong K."/>
            <person name="Cui S."/>
            <person name="Der J.P."/>
            <person name="Gundlach H."/>
            <person name="Jiao Y."/>
            <person name="Hori C."/>
            <person name="Ishida J.K."/>
            <person name="Kasahara H."/>
            <person name="Kiba T."/>
            <person name="Kim M.S."/>
            <person name="Koo N."/>
            <person name="Laohavisit A."/>
            <person name="Lee Y.H."/>
            <person name="Lumba S."/>
            <person name="McCourt P."/>
            <person name="Mortimer J.C."/>
            <person name="Mutuku J.M."/>
            <person name="Nomura T."/>
            <person name="Sasaki-Sekimoto Y."/>
            <person name="Seto Y."/>
            <person name="Wang Y."/>
            <person name="Wakatake T."/>
            <person name="Sakakibara H."/>
            <person name="Demura T."/>
            <person name="Yamaguchi S."/>
            <person name="Yoneyama K."/>
            <person name="Manabe R.I."/>
            <person name="Nelson D.C."/>
            <person name="Schulman A.H."/>
            <person name="Timko M.P."/>
            <person name="dePamphilis C.W."/>
            <person name="Choi D."/>
            <person name="Shirasu K."/>
        </authorList>
    </citation>
    <scope>NUCLEOTIDE SEQUENCE [LARGE SCALE GENOMIC DNA]</scope>
    <source>
        <strain evidence="2">cv. UVA1</strain>
    </source>
</reference>
<dbReference type="Proteomes" id="UP000325081">
    <property type="component" value="Unassembled WGS sequence"/>
</dbReference>
<gene>
    <name evidence="1" type="ORF">STAS_03100</name>
</gene>
<keyword evidence="2" id="KW-1185">Reference proteome</keyword>
<evidence type="ECO:0000313" key="1">
    <source>
        <dbReference type="EMBL" id="GER27382.1"/>
    </source>
</evidence>
<dbReference type="EMBL" id="BKCP01001780">
    <property type="protein sequence ID" value="GER27382.1"/>
    <property type="molecule type" value="Genomic_DNA"/>
</dbReference>
<evidence type="ECO:0000313" key="2">
    <source>
        <dbReference type="Proteomes" id="UP000325081"/>
    </source>
</evidence>
<accession>A0A5A7P3Q3</accession>
<proteinExistence type="predicted"/>
<dbReference type="AlphaFoldDB" id="A0A5A7P3Q3"/>
<sequence>MSPGLPLPQRVQVATWTVLHDKARKPVSLKMCIQSRQKRVIQQLQNLPLRLGPIKLVPTRERSLIHNLHSKQAPAHTQLRQIHAPNIPTPEPPQQLEMTHAQNSITGPYTKYSIPPRIISFVRLIRTSSRVTPVALVTNPTAAITRTAIVFIITHYPVTFIRAGAAIGNAHGPCHASAVDAAAEWAHVAARGKAVSVGSGGWLTPWNEVEPISSNESWLILNERTSGILVCREARRYGYDVQLMELADKQENQKSVFSLLLGLWVLLSCVHCDTCFEKRMETRVCQDEFTI</sequence>
<organism evidence="1 2">
    <name type="scientific">Striga asiatica</name>
    <name type="common">Asiatic witchweed</name>
    <name type="synonym">Buchnera asiatica</name>
    <dbReference type="NCBI Taxonomy" id="4170"/>
    <lineage>
        <taxon>Eukaryota</taxon>
        <taxon>Viridiplantae</taxon>
        <taxon>Streptophyta</taxon>
        <taxon>Embryophyta</taxon>
        <taxon>Tracheophyta</taxon>
        <taxon>Spermatophyta</taxon>
        <taxon>Magnoliopsida</taxon>
        <taxon>eudicotyledons</taxon>
        <taxon>Gunneridae</taxon>
        <taxon>Pentapetalae</taxon>
        <taxon>asterids</taxon>
        <taxon>lamiids</taxon>
        <taxon>Lamiales</taxon>
        <taxon>Orobanchaceae</taxon>
        <taxon>Buchnereae</taxon>
        <taxon>Striga</taxon>
    </lineage>
</organism>